<protein>
    <submittedName>
        <fullName evidence="2">Peroxiredoxin</fullName>
    </submittedName>
</protein>
<organism evidence="2 3">
    <name type="scientific">Aquimarina brevivitae</name>
    <dbReference type="NCBI Taxonomy" id="323412"/>
    <lineage>
        <taxon>Bacteria</taxon>
        <taxon>Pseudomonadati</taxon>
        <taxon>Bacteroidota</taxon>
        <taxon>Flavobacteriia</taxon>
        <taxon>Flavobacteriales</taxon>
        <taxon>Flavobacteriaceae</taxon>
        <taxon>Aquimarina</taxon>
    </lineage>
</organism>
<accession>A0A4Q7P0Y1</accession>
<proteinExistence type="predicted"/>
<dbReference type="Proteomes" id="UP000292262">
    <property type="component" value="Unassembled WGS sequence"/>
</dbReference>
<dbReference type="GO" id="GO:0016209">
    <property type="term" value="F:antioxidant activity"/>
    <property type="evidence" value="ECO:0007669"/>
    <property type="project" value="InterPro"/>
</dbReference>
<feature type="domain" description="Thioredoxin" evidence="1">
    <location>
        <begin position="43"/>
        <end position="189"/>
    </location>
</feature>
<comment type="caution">
    <text evidence="2">The sequence shown here is derived from an EMBL/GenBank/DDBJ whole genome shotgun (WGS) entry which is preliminary data.</text>
</comment>
<dbReference type="PANTHER" id="PTHR42852:SF13">
    <property type="entry name" value="PROTEIN DIPZ"/>
    <property type="match status" value="1"/>
</dbReference>
<gene>
    <name evidence="2" type="ORF">EV197_1779</name>
</gene>
<evidence type="ECO:0000259" key="1">
    <source>
        <dbReference type="PROSITE" id="PS51352"/>
    </source>
</evidence>
<reference evidence="2 3" key="1">
    <citation type="submission" date="2019-02" db="EMBL/GenBank/DDBJ databases">
        <title>Genomic Encyclopedia of Type Strains, Phase IV (KMG-IV): sequencing the most valuable type-strain genomes for metagenomic binning, comparative biology and taxonomic classification.</title>
        <authorList>
            <person name="Goeker M."/>
        </authorList>
    </citation>
    <scope>NUCLEOTIDE SEQUENCE [LARGE SCALE GENOMIC DNA]</scope>
    <source>
        <strain evidence="2 3">DSM 17196</strain>
    </source>
</reference>
<dbReference type="InterPro" id="IPR013766">
    <property type="entry name" value="Thioredoxin_domain"/>
</dbReference>
<evidence type="ECO:0000313" key="3">
    <source>
        <dbReference type="Proteomes" id="UP000292262"/>
    </source>
</evidence>
<dbReference type="CDD" id="cd02966">
    <property type="entry name" value="TlpA_like_family"/>
    <property type="match status" value="1"/>
</dbReference>
<dbReference type="Pfam" id="PF00578">
    <property type="entry name" value="AhpC-TSA"/>
    <property type="match status" value="1"/>
</dbReference>
<dbReference type="SUPFAM" id="SSF52833">
    <property type="entry name" value="Thioredoxin-like"/>
    <property type="match status" value="1"/>
</dbReference>
<dbReference type="AlphaFoldDB" id="A0A4Q7P0Y1"/>
<keyword evidence="3" id="KW-1185">Reference proteome</keyword>
<dbReference type="Gene3D" id="3.40.30.10">
    <property type="entry name" value="Glutaredoxin"/>
    <property type="match status" value="1"/>
</dbReference>
<evidence type="ECO:0000313" key="2">
    <source>
        <dbReference type="EMBL" id="RZS93207.1"/>
    </source>
</evidence>
<dbReference type="EMBL" id="SGXE01000002">
    <property type="protein sequence ID" value="RZS93207.1"/>
    <property type="molecule type" value="Genomic_DNA"/>
</dbReference>
<dbReference type="InterPro" id="IPR036249">
    <property type="entry name" value="Thioredoxin-like_sf"/>
</dbReference>
<dbReference type="InterPro" id="IPR000866">
    <property type="entry name" value="AhpC/TSA"/>
</dbReference>
<dbReference type="InterPro" id="IPR050553">
    <property type="entry name" value="Thioredoxin_ResA/DsbE_sf"/>
</dbReference>
<sequence length="190" mass="22422">MDSKRIKKNVINLLFVSVIVLFFIPNTRGMMQIYLNRLFSLSPDMIEKEERSSVSDYDWKLHGVNRESMNFKELKGKVVVLNFWNSWKPSSIAEMYSLQDLYNHYRNNDDIAFVFLTEDDDPEINKYLKDKKYEYPIYRSLSTYPEPFVMNPIPGTYVLDKGGQIAIYKRGVADWNTNTVKEYLDQLIAN</sequence>
<dbReference type="OrthoDB" id="9815205at2"/>
<dbReference type="PANTHER" id="PTHR42852">
    <property type="entry name" value="THIOL:DISULFIDE INTERCHANGE PROTEIN DSBE"/>
    <property type="match status" value="1"/>
</dbReference>
<dbReference type="PROSITE" id="PS51352">
    <property type="entry name" value="THIOREDOXIN_2"/>
    <property type="match status" value="1"/>
</dbReference>
<dbReference type="GO" id="GO:0016491">
    <property type="term" value="F:oxidoreductase activity"/>
    <property type="evidence" value="ECO:0007669"/>
    <property type="project" value="InterPro"/>
</dbReference>
<name>A0A4Q7P0Y1_9FLAO</name>